<reference evidence="2 3" key="1">
    <citation type="submission" date="2021-06" db="EMBL/GenBank/DDBJ databases">
        <authorList>
            <person name="Palmer J.M."/>
        </authorList>
    </citation>
    <scope>NUCLEOTIDE SEQUENCE [LARGE SCALE GENOMIC DNA]</scope>
    <source>
        <strain evidence="2 3">XC_2019</strain>
        <tissue evidence="2">Muscle</tissue>
    </source>
</reference>
<protein>
    <recommendedName>
        <fullName evidence="4">Transmembrane protein</fullName>
    </recommendedName>
</protein>
<dbReference type="EMBL" id="JAHRIN010068293">
    <property type="protein sequence ID" value="MEQ2215421.1"/>
    <property type="molecule type" value="Genomic_DNA"/>
</dbReference>
<gene>
    <name evidence="2" type="ORF">XENOCAPTIV_000819</name>
</gene>
<keyword evidence="1" id="KW-1133">Transmembrane helix</keyword>
<comment type="caution">
    <text evidence="2">The sequence shown here is derived from an EMBL/GenBank/DDBJ whole genome shotgun (WGS) entry which is preliminary data.</text>
</comment>
<evidence type="ECO:0000313" key="2">
    <source>
        <dbReference type="EMBL" id="MEQ2215421.1"/>
    </source>
</evidence>
<evidence type="ECO:0008006" key="4">
    <source>
        <dbReference type="Google" id="ProtNLM"/>
    </source>
</evidence>
<feature type="transmembrane region" description="Helical" evidence="1">
    <location>
        <begin position="99"/>
        <end position="120"/>
    </location>
</feature>
<keyword evidence="1" id="KW-0812">Transmembrane</keyword>
<name>A0ABV0S6A7_9TELE</name>
<organism evidence="2 3">
    <name type="scientific">Xenoophorus captivus</name>
    <dbReference type="NCBI Taxonomy" id="1517983"/>
    <lineage>
        <taxon>Eukaryota</taxon>
        <taxon>Metazoa</taxon>
        <taxon>Chordata</taxon>
        <taxon>Craniata</taxon>
        <taxon>Vertebrata</taxon>
        <taxon>Euteleostomi</taxon>
        <taxon>Actinopterygii</taxon>
        <taxon>Neopterygii</taxon>
        <taxon>Teleostei</taxon>
        <taxon>Neoteleostei</taxon>
        <taxon>Acanthomorphata</taxon>
        <taxon>Ovalentaria</taxon>
        <taxon>Atherinomorphae</taxon>
        <taxon>Cyprinodontiformes</taxon>
        <taxon>Goodeidae</taxon>
        <taxon>Xenoophorus</taxon>
    </lineage>
</organism>
<evidence type="ECO:0000256" key="1">
    <source>
        <dbReference type="SAM" id="Phobius"/>
    </source>
</evidence>
<evidence type="ECO:0000313" key="3">
    <source>
        <dbReference type="Proteomes" id="UP001434883"/>
    </source>
</evidence>
<sequence>MMIVKIPLFQCSFPLKVQSVFEVCACESGGTTQQTKHRLFYSHPRENLQHLPFIFTITEETKPRTCASCQQINAQLKKYTRDVRKRSSCIPEYTTDPRIFLICTAFLFFLFSVVAPPWVIVVTQTPLPVQHTNRLIMGSY</sequence>
<keyword evidence="3" id="KW-1185">Reference proteome</keyword>
<accession>A0ABV0S6A7</accession>
<proteinExistence type="predicted"/>
<dbReference type="Proteomes" id="UP001434883">
    <property type="component" value="Unassembled WGS sequence"/>
</dbReference>
<keyword evidence="1" id="KW-0472">Membrane</keyword>